<evidence type="ECO:0000313" key="2">
    <source>
        <dbReference type="EMBL" id="MEV5505770.1"/>
    </source>
</evidence>
<gene>
    <name evidence="2" type="ORF">AB0L16_04740</name>
</gene>
<evidence type="ECO:0000313" key="3">
    <source>
        <dbReference type="Proteomes" id="UP001552594"/>
    </source>
</evidence>
<keyword evidence="1" id="KW-1133">Transmembrane helix</keyword>
<name>A0ABV3JSL2_STRON</name>
<dbReference type="RefSeq" id="WP_161968754.1">
    <property type="nucleotide sequence ID" value="NZ_JBFAUK010000003.1"/>
</dbReference>
<dbReference type="EMBL" id="JBFAUK010000003">
    <property type="protein sequence ID" value="MEV5505770.1"/>
    <property type="molecule type" value="Genomic_DNA"/>
</dbReference>
<organism evidence="2 3">
    <name type="scientific">Streptomyces orinoci</name>
    <name type="common">Streptoverticillium orinoci</name>
    <dbReference type="NCBI Taxonomy" id="67339"/>
    <lineage>
        <taxon>Bacteria</taxon>
        <taxon>Bacillati</taxon>
        <taxon>Actinomycetota</taxon>
        <taxon>Actinomycetes</taxon>
        <taxon>Kitasatosporales</taxon>
        <taxon>Streptomycetaceae</taxon>
        <taxon>Streptomyces</taxon>
    </lineage>
</organism>
<protein>
    <submittedName>
        <fullName evidence="2">Uncharacterized protein</fullName>
    </submittedName>
</protein>
<keyword evidence="1" id="KW-0812">Transmembrane</keyword>
<reference evidence="2 3" key="1">
    <citation type="submission" date="2024-06" db="EMBL/GenBank/DDBJ databases">
        <title>The Natural Products Discovery Center: Release of the First 8490 Sequenced Strains for Exploring Actinobacteria Biosynthetic Diversity.</title>
        <authorList>
            <person name="Kalkreuter E."/>
            <person name="Kautsar S.A."/>
            <person name="Yang D."/>
            <person name="Bader C.D."/>
            <person name="Teijaro C.N."/>
            <person name="Fluegel L."/>
            <person name="Davis C.M."/>
            <person name="Simpson J.R."/>
            <person name="Lauterbach L."/>
            <person name="Steele A.D."/>
            <person name="Gui C."/>
            <person name="Meng S."/>
            <person name="Li G."/>
            <person name="Viehrig K."/>
            <person name="Ye F."/>
            <person name="Su P."/>
            <person name="Kiefer A.F."/>
            <person name="Nichols A."/>
            <person name="Cepeda A.J."/>
            <person name="Yan W."/>
            <person name="Fan B."/>
            <person name="Jiang Y."/>
            <person name="Adhikari A."/>
            <person name="Zheng C.-J."/>
            <person name="Schuster L."/>
            <person name="Cowan T.M."/>
            <person name="Smanski M.J."/>
            <person name="Chevrette M.G."/>
            <person name="De Carvalho L.P.S."/>
            <person name="Shen B."/>
        </authorList>
    </citation>
    <scope>NUCLEOTIDE SEQUENCE [LARGE SCALE GENOMIC DNA]</scope>
    <source>
        <strain evidence="2 3">NPDC052347</strain>
    </source>
</reference>
<sequence>MHHQPLATVLAAANTTSSHPGPAYFVFWALIIAAVIGAPVYVVRLVRNRRQRR</sequence>
<feature type="transmembrane region" description="Helical" evidence="1">
    <location>
        <begin position="23"/>
        <end position="43"/>
    </location>
</feature>
<keyword evidence="1" id="KW-0472">Membrane</keyword>
<comment type="caution">
    <text evidence="2">The sequence shown here is derived from an EMBL/GenBank/DDBJ whole genome shotgun (WGS) entry which is preliminary data.</text>
</comment>
<dbReference type="Proteomes" id="UP001552594">
    <property type="component" value="Unassembled WGS sequence"/>
</dbReference>
<evidence type="ECO:0000256" key="1">
    <source>
        <dbReference type="SAM" id="Phobius"/>
    </source>
</evidence>
<proteinExistence type="predicted"/>
<accession>A0ABV3JSL2</accession>
<keyword evidence="3" id="KW-1185">Reference proteome</keyword>